<protein>
    <submittedName>
        <fullName evidence="2">Uncharacterized protein</fullName>
    </submittedName>
</protein>
<gene>
    <name evidence="2" type="ORF">F444_01804</name>
</gene>
<evidence type="ECO:0000313" key="2">
    <source>
        <dbReference type="EMBL" id="ETO84281.1"/>
    </source>
</evidence>
<proteinExistence type="predicted"/>
<comment type="caution">
    <text evidence="2">The sequence shown here is derived from an EMBL/GenBank/DDBJ whole genome shotgun (WGS) entry which is preliminary data.</text>
</comment>
<evidence type="ECO:0000313" key="3">
    <source>
        <dbReference type="Proteomes" id="UP000028582"/>
    </source>
</evidence>
<dbReference type="Proteomes" id="UP000028582">
    <property type="component" value="Unassembled WGS sequence"/>
</dbReference>
<sequence>MVALPLIGNLPEVEAELPPTQDRLQFHSFCDLLPTGAYGCRPHGRQRADHRDVRGPIGLL</sequence>
<evidence type="ECO:0000256" key="1">
    <source>
        <dbReference type="SAM" id="MobiDB-lite"/>
    </source>
</evidence>
<name>A0A081AZH0_PHYNI</name>
<feature type="region of interest" description="Disordered" evidence="1">
    <location>
        <begin position="41"/>
        <end position="60"/>
    </location>
</feature>
<dbReference type="AlphaFoldDB" id="A0A081AZH0"/>
<reference evidence="2 3" key="1">
    <citation type="submission" date="2013-11" db="EMBL/GenBank/DDBJ databases">
        <title>The Genome Sequence of Phytophthora parasitica P1976.</title>
        <authorList>
            <consortium name="The Broad Institute Genomics Platform"/>
            <person name="Russ C."/>
            <person name="Tyler B."/>
            <person name="Panabieres F."/>
            <person name="Shan W."/>
            <person name="Tripathy S."/>
            <person name="Grunwald N."/>
            <person name="Machado M."/>
            <person name="Johnson C.S."/>
            <person name="Walker B."/>
            <person name="Young S."/>
            <person name="Zeng Q."/>
            <person name="Gargeya S."/>
            <person name="Fitzgerald M."/>
            <person name="Haas B."/>
            <person name="Abouelleil A."/>
            <person name="Allen A.W."/>
            <person name="Alvarado L."/>
            <person name="Arachchi H.M."/>
            <person name="Berlin A.M."/>
            <person name="Chapman S.B."/>
            <person name="Gainer-Dewar J."/>
            <person name="Goldberg J."/>
            <person name="Griggs A."/>
            <person name="Gujja S."/>
            <person name="Hansen M."/>
            <person name="Howarth C."/>
            <person name="Imamovic A."/>
            <person name="Ireland A."/>
            <person name="Larimer J."/>
            <person name="McCowan C."/>
            <person name="Murphy C."/>
            <person name="Pearson M."/>
            <person name="Poon T.W."/>
            <person name="Priest M."/>
            <person name="Roberts A."/>
            <person name="Saif S."/>
            <person name="Shea T."/>
            <person name="Sisk P."/>
            <person name="Sykes S."/>
            <person name="Wortman J."/>
            <person name="Nusbaum C."/>
            <person name="Birren B."/>
        </authorList>
    </citation>
    <scope>NUCLEOTIDE SEQUENCE [LARGE SCALE GENOMIC DNA]</scope>
    <source>
        <strain evidence="2 3">P1976</strain>
    </source>
</reference>
<dbReference type="EMBL" id="ANJA01000340">
    <property type="protein sequence ID" value="ETO84281.1"/>
    <property type="molecule type" value="Genomic_DNA"/>
</dbReference>
<accession>A0A081AZH0</accession>
<organism evidence="2 3">
    <name type="scientific">Phytophthora nicotianae P1976</name>
    <dbReference type="NCBI Taxonomy" id="1317066"/>
    <lineage>
        <taxon>Eukaryota</taxon>
        <taxon>Sar</taxon>
        <taxon>Stramenopiles</taxon>
        <taxon>Oomycota</taxon>
        <taxon>Peronosporomycetes</taxon>
        <taxon>Peronosporales</taxon>
        <taxon>Peronosporaceae</taxon>
        <taxon>Phytophthora</taxon>
    </lineage>
</organism>